<dbReference type="OrthoDB" id="9818166at2"/>
<dbReference type="EMBL" id="MWQY01000005">
    <property type="protein sequence ID" value="ORC36649.1"/>
    <property type="molecule type" value="Genomic_DNA"/>
</dbReference>
<gene>
    <name evidence="2" type="ORF">B4O97_06175</name>
</gene>
<evidence type="ECO:0000313" key="2">
    <source>
        <dbReference type="EMBL" id="ORC36649.1"/>
    </source>
</evidence>
<feature type="signal peptide" evidence="1">
    <location>
        <begin position="1"/>
        <end position="20"/>
    </location>
</feature>
<dbReference type="AlphaFoldDB" id="A0A1Y1S1K9"/>
<evidence type="ECO:0000313" key="3">
    <source>
        <dbReference type="Proteomes" id="UP000192343"/>
    </source>
</evidence>
<evidence type="ECO:0008006" key="4">
    <source>
        <dbReference type="Google" id="ProtNLM"/>
    </source>
</evidence>
<evidence type="ECO:0000256" key="1">
    <source>
        <dbReference type="SAM" id="SignalP"/>
    </source>
</evidence>
<accession>A0A1Y1S1K9</accession>
<sequence length="308" mass="34355">MAGNSLFRLLFFLPVMLSLASCTSTPESADVPADPAMETGRAYSTWQDLRMPITGDLDLPRAEEVVPPPEPGPSWLPVRLPWWVWLPENARERPLFLGTSFPRVSRTEELRQCIRNAADQAARYAGIAAQVSSFRGTFREGTGYAEDLRLYYNQDLVPLFVEEAEVRTLHQDETGSYALVRFPSLTAVASPEEYPDIDILSGISEPGWIGRVPEIEGYYLGLGISRPRLRFADSIAEADKAALAEILLQLAAGVEASYDVRSTEGRGSSFQEDVYQYSSATVKGFRIVSRWRSPEGSYFYSLAVLPRR</sequence>
<feature type="chain" id="PRO_5012937411" description="Lipoprotein" evidence="1">
    <location>
        <begin position="21"/>
        <end position="308"/>
    </location>
</feature>
<protein>
    <recommendedName>
        <fullName evidence="4">Lipoprotein</fullName>
    </recommendedName>
</protein>
<keyword evidence="1" id="KW-0732">Signal</keyword>
<dbReference type="Proteomes" id="UP000192343">
    <property type="component" value="Unassembled WGS sequence"/>
</dbReference>
<reference evidence="2 3" key="1">
    <citation type="submission" date="2017-03" db="EMBL/GenBank/DDBJ databases">
        <title>Draft Genome sequence of Marispirochaeta sp. strain JC444.</title>
        <authorList>
            <person name="Shivani Y."/>
            <person name="Subhash Y."/>
            <person name="Sasikala C."/>
            <person name="Ramana C."/>
        </authorList>
    </citation>
    <scope>NUCLEOTIDE SEQUENCE [LARGE SCALE GENOMIC DNA]</scope>
    <source>
        <strain evidence="2 3">JC444</strain>
    </source>
</reference>
<comment type="caution">
    <text evidence="2">The sequence shown here is derived from an EMBL/GenBank/DDBJ whole genome shotgun (WGS) entry which is preliminary data.</text>
</comment>
<keyword evidence="3" id="KW-1185">Reference proteome</keyword>
<name>A0A1Y1S1K9_9SPIO</name>
<organism evidence="2 3">
    <name type="scientific">Marispirochaeta aestuarii</name>
    <dbReference type="NCBI Taxonomy" id="1963862"/>
    <lineage>
        <taxon>Bacteria</taxon>
        <taxon>Pseudomonadati</taxon>
        <taxon>Spirochaetota</taxon>
        <taxon>Spirochaetia</taxon>
        <taxon>Spirochaetales</taxon>
        <taxon>Spirochaetaceae</taxon>
        <taxon>Marispirochaeta</taxon>
    </lineage>
</organism>
<proteinExistence type="predicted"/>
<dbReference type="STRING" id="1963862.B4O97_06175"/>
<dbReference type="RefSeq" id="WP_083049236.1">
    <property type="nucleotide sequence ID" value="NZ_CAXXQO010000004.1"/>
</dbReference>